<dbReference type="PANTHER" id="PTHR22789:SF0">
    <property type="entry name" value="3-OXO-TETRONATE 4-PHOSPHATE DECARBOXYLASE-RELATED"/>
    <property type="match status" value="1"/>
</dbReference>
<dbReference type="InterPro" id="IPR036409">
    <property type="entry name" value="Aldolase_II/adducin_N_sf"/>
</dbReference>
<dbReference type="RefSeq" id="WP_137327313.1">
    <property type="nucleotide sequence ID" value="NZ_CP040058.1"/>
</dbReference>
<keyword evidence="1" id="KW-0479">Metal-binding</keyword>
<evidence type="ECO:0000313" key="4">
    <source>
        <dbReference type="EMBL" id="QCP33670.1"/>
    </source>
</evidence>
<organism evidence="4 5">
    <name type="scientific">Anaerostipes rhamnosivorans</name>
    <dbReference type="NCBI Taxonomy" id="1229621"/>
    <lineage>
        <taxon>Bacteria</taxon>
        <taxon>Bacillati</taxon>
        <taxon>Bacillota</taxon>
        <taxon>Clostridia</taxon>
        <taxon>Lachnospirales</taxon>
        <taxon>Lachnospiraceae</taxon>
        <taxon>Anaerostipes</taxon>
    </lineage>
</organism>
<dbReference type="InterPro" id="IPR001303">
    <property type="entry name" value="Aldolase_II/adducin_N"/>
</dbReference>
<dbReference type="GO" id="GO:0046872">
    <property type="term" value="F:metal ion binding"/>
    <property type="evidence" value="ECO:0007669"/>
    <property type="project" value="UniProtKB-KW"/>
</dbReference>
<accession>A0A4V1EFT2</accession>
<dbReference type="KEGG" id="arf:AR1Y2_0216"/>
<reference evidence="4 5" key="1">
    <citation type="submission" date="2019-05" db="EMBL/GenBank/DDBJ databases">
        <title>Complete genome sequencing of Anaerostipes rhamnosivorans.</title>
        <authorList>
            <person name="Bui T.P.N."/>
            <person name="de Vos W.M."/>
        </authorList>
    </citation>
    <scope>NUCLEOTIDE SEQUENCE [LARGE SCALE GENOMIC DNA]</scope>
    <source>
        <strain evidence="4 5">1y2</strain>
    </source>
</reference>
<sequence>MLLKKERELVVEYGKKMSSAGLSKGTSGNISIYNAEEQLMAISPSGVGYFETVPEDVVVMDLEGKVVEGDKKPSSEWGLHTIFYVNKPDARAVVHTHSTYCTTFACLHMPLRALHYVIGGAGTATVPCAPYRTFGTPELAEAAIGACNKGKAVLLANHGLLTCGPSIEKAFGLAVNMEFCAEMQYRAMSIGEPVILSDEEMDVVMEKFKSYGQPKKDKEEQKSNCY</sequence>
<dbReference type="EMBL" id="CP040058">
    <property type="protein sequence ID" value="QCP33670.1"/>
    <property type="molecule type" value="Genomic_DNA"/>
</dbReference>
<dbReference type="PANTHER" id="PTHR22789">
    <property type="entry name" value="FUCULOSE PHOSPHATE ALDOLASE"/>
    <property type="match status" value="1"/>
</dbReference>
<dbReference type="AlphaFoldDB" id="A0A4V1EFT2"/>
<name>A0A4V1EFT2_9FIRM</name>
<dbReference type="Gene3D" id="3.40.225.10">
    <property type="entry name" value="Class II aldolase/adducin N-terminal domain"/>
    <property type="match status" value="1"/>
</dbReference>
<dbReference type="OrthoDB" id="9794581at2"/>
<dbReference type="Proteomes" id="UP000298653">
    <property type="component" value="Chromosome"/>
</dbReference>
<dbReference type="InterPro" id="IPR050197">
    <property type="entry name" value="Aldolase_class_II_sugar_metab"/>
</dbReference>
<dbReference type="GO" id="GO:0016832">
    <property type="term" value="F:aldehyde-lyase activity"/>
    <property type="evidence" value="ECO:0007669"/>
    <property type="project" value="TreeGrafter"/>
</dbReference>
<keyword evidence="2" id="KW-0456">Lyase</keyword>
<evidence type="ECO:0000259" key="3">
    <source>
        <dbReference type="SMART" id="SM01007"/>
    </source>
</evidence>
<evidence type="ECO:0000313" key="5">
    <source>
        <dbReference type="Proteomes" id="UP000298653"/>
    </source>
</evidence>
<dbReference type="SMART" id="SM01007">
    <property type="entry name" value="Aldolase_II"/>
    <property type="match status" value="1"/>
</dbReference>
<feature type="domain" description="Class II aldolase/adducin N-terminal" evidence="3">
    <location>
        <begin position="8"/>
        <end position="185"/>
    </location>
</feature>
<proteinExistence type="predicted"/>
<protein>
    <submittedName>
        <fullName evidence="4">Ribulose-5-phosphate 4-epimerase and related epimerase and aldolase</fullName>
    </submittedName>
</protein>
<dbReference type="SUPFAM" id="SSF53639">
    <property type="entry name" value="AraD/HMP-PK domain-like"/>
    <property type="match status" value="1"/>
</dbReference>
<gene>
    <name evidence="4" type="ORF">AR1Y2_0216</name>
</gene>
<keyword evidence="5" id="KW-1185">Reference proteome</keyword>
<evidence type="ECO:0000256" key="1">
    <source>
        <dbReference type="ARBA" id="ARBA00022723"/>
    </source>
</evidence>
<dbReference type="NCBIfam" id="NF005302">
    <property type="entry name" value="PRK06833.1"/>
    <property type="match status" value="1"/>
</dbReference>
<dbReference type="Pfam" id="PF00596">
    <property type="entry name" value="Aldolase_II"/>
    <property type="match status" value="1"/>
</dbReference>
<dbReference type="GO" id="GO:0019323">
    <property type="term" value="P:pentose catabolic process"/>
    <property type="evidence" value="ECO:0007669"/>
    <property type="project" value="TreeGrafter"/>
</dbReference>
<evidence type="ECO:0000256" key="2">
    <source>
        <dbReference type="ARBA" id="ARBA00023239"/>
    </source>
</evidence>
<dbReference type="GO" id="GO:0005829">
    <property type="term" value="C:cytosol"/>
    <property type="evidence" value="ECO:0007669"/>
    <property type="project" value="TreeGrafter"/>
</dbReference>